<evidence type="ECO:0000313" key="13">
    <source>
        <dbReference type="EMBL" id="NXA71224.1"/>
    </source>
</evidence>
<evidence type="ECO:0000256" key="1">
    <source>
        <dbReference type="ARBA" id="ARBA00004123"/>
    </source>
</evidence>
<dbReference type="InterPro" id="IPR036236">
    <property type="entry name" value="Znf_C2H2_sf"/>
</dbReference>
<feature type="non-terminal residue" evidence="13">
    <location>
        <position position="54"/>
    </location>
</feature>
<evidence type="ECO:0000256" key="5">
    <source>
        <dbReference type="ARBA" id="ARBA00022833"/>
    </source>
</evidence>
<dbReference type="Pfam" id="PF00096">
    <property type="entry name" value="zf-C2H2"/>
    <property type="match status" value="1"/>
</dbReference>
<accession>A0A7K7Y0Z5</accession>
<comment type="caution">
    <text evidence="13">The sequence shown here is derived from an EMBL/GenBank/DDBJ whole genome shotgun (WGS) entry which is preliminary data.</text>
</comment>
<evidence type="ECO:0000256" key="4">
    <source>
        <dbReference type="ARBA" id="ARBA00022771"/>
    </source>
</evidence>
<dbReference type="FunFam" id="3.30.160.60:FF:000646">
    <property type="entry name" value="Myeloid zinc finger 1"/>
    <property type="match status" value="1"/>
</dbReference>
<dbReference type="GO" id="GO:0003677">
    <property type="term" value="F:DNA binding"/>
    <property type="evidence" value="ECO:0007669"/>
    <property type="project" value="UniProtKB-KW"/>
</dbReference>
<proteinExistence type="predicted"/>
<evidence type="ECO:0000256" key="6">
    <source>
        <dbReference type="ARBA" id="ARBA00023015"/>
    </source>
</evidence>
<keyword evidence="9" id="KW-0539">Nucleus</keyword>
<dbReference type="EMBL" id="VZTA01036630">
    <property type="protein sequence ID" value="NXA71224.1"/>
    <property type="molecule type" value="Genomic_DNA"/>
</dbReference>
<sequence length="54" mass="5993">PTPGREGGRSSELGLREQLPHGEEKPHECSKCGKSFGKRFQLIGHMRIHGGERP</sequence>
<dbReference type="PROSITE" id="PS50157">
    <property type="entry name" value="ZINC_FINGER_C2H2_2"/>
    <property type="match status" value="1"/>
</dbReference>
<feature type="non-terminal residue" evidence="13">
    <location>
        <position position="1"/>
    </location>
</feature>
<dbReference type="InterPro" id="IPR013087">
    <property type="entry name" value="Znf_C2H2_type"/>
</dbReference>
<evidence type="ECO:0000259" key="12">
    <source>
        <dbReference type="PROSITE" id="PS50157"/>
    </source>
</evidence>
<evidence type="ECO:0000256" key="11">
    <source>
        <dbReference type="SAM" id="MobiDB-lite"/>
    </source>
</evidence>
<dbReference type="GO" id="GO:0008270">
    <property type="term" value="F:zinc ion binding"/>
    <property type="evidence" value="ECO:0007669"/>
    <property type="project" value="UniProtKB-KW"/>
</dbReference>
<keyword evidence="7" id="KW-0238">DNA-binding</keyword>
<evidence type="ECO:0000256" key="8">
    <source>
        <dbReference type="ARBA" id="ARBA00023163"/>
    </source>
</evidence>
<keyword evidence="5" id="KW-0862">Zinc</keyword>
<feature type="compositionally biased region" description="Basic and acidic residues" evidence="11">
    <location>
        <begin position="1"/>
        <end position="31"/>
    </location>
</feature>
<dbReference type="Gene3D" id="3.30.160.60">
    <property type="entry name" value="Classic Zinc Finger"/>
    <property type="match status" value="1"/>
</dbReference>
<evidence type="ECO:0000313" key="14">
    <source>
        <dbReference type="Proteomes" id="UP000586926"/>
    </source>
</evidence>
<dbReference type="Proteomes" id="UP000586926">
    <property type="component" value="Unassembled WGS sequence"/>
</dbReference>
<protein>
    <submittedName>
        <fullName evidence="13">ZFP1 protein</fullName>
    </submittedName>
</protein>
<keyword evidence="2" id="KW-0479">Metal-binding</keyword>
<dbReference type="SUPFAM" id="SSF57667">
    <property type="entry name" value="beta-beta-alpha zinc fingers"/>
    <property type="match status" value="1"/>
</dbReference>
<feature type="region of interest" description="Disordered" evidence="11">
    <location>
        <begin position="1"/>
        <end position="32"/>
    </location>
</feature>
<keyword evidence="6" id="KW-0805">Transcription regulation</keyword>
<comment type="subcellular location">
    <subcellularLocation>
        <location evidence="1">Nucleus</location>
    </subcellularLocation>
</comment>
<evidence type="ECO:0000256" key="2">
    <source>
        <dbReference type="ARBA" id="ARBA00022723"/>
    </source>
</evidence>
<keyword evidence="4 10" id="KW-0863">Zinc-finger</keyword>
<dbReference type="AlphaFoldDB" id="A0A7K7Y0Z5"/>
<gene>
    <name evidence="13" type="primary">Zfp1</name>
    <name evidence="13" type="ORF">MOHOCH_R09854</name>
</gene>
<evidence type="ECO:0000256" key="10">
    <source>
        <dbReference type="PROSITE-ProRule" id="PRU00042"/>
    </source>
</evidence>
<organism evidence="13 14">
    <name type="scientific">Mohoua ochrocephala</name>
    <dbReference type="NCBI Taxonomy" id="874463"/>
    <lineage>
        <taxon>Eukaryota</taxon>
        <taxon>Metazoa</taxon>
        <taxon>Chordata</taxon>
        <taxon>Craniata</taxon>
        <taxon>Vertebrata</taxon>
        <taxon>Euteleostomi</taxon>
        <taxon>Archelosauria</taxon>
        <taxon>Archosauria</taxon>
        <taxon>Dinosauria</taxon>
        <taxon>Saurischia</taxon>
        <taxon>Theropoda</taxon>
        <taxon>Coelurosauria</taxon>
        <taxon>Aves</taxon>
        <taxon>Neognathae</taxon>
        <taxon>Neoaves</taxon>
        <taxon>Telluraves</taxon>
        <taxon>Australaves</taxon>
        <taxon>Passeriformes</taxon>
        <taxon>Meliphagoidea</taxon>
        <taxon>Acanthizidae</taxon>
        <taxon>Mohoua</taxon>
    </lineage>
</organism>
<keyword evidence="8" id="KW-0804">Transcription</keyword>
<dbReference type="GO" id="GO:0005634">
    <property type="term" value="C:nucleus"/>
    <property type="evidence" value="ECO:0007669"/>
    <property type="project" value="UniProtKB-SubCell"/>
</dbReference>
<evidence type="ECO:0000256" key="7">
    <source>
        <dbReference type="ARBA" id="ARBA00023125"/>
    </source>
</evidence>
<keyword evidence="14" id="KW-1185">Reference proteome</keyword>
<evidence type="ECO:0000256" key="9">
    <source>
        <dbReference type="ARBA" id="ARBA00023242"/>
    </source>
</evidence>
<reference evidence="13 14" key="1">
    <citation type="submission" date="2019-09" db="EMBL/GenBank/DDBJ databases">
        <title>Bird 10,000 Genomes (B10K) Project - Family phase.</title>
        <authorList>
            <person name="Zhang G."/>
        </authorList>
    </citation>
    <scope>NUCLEOTIDE SEQUENCE [LARGE SCALE GENOMIC DNA]</scope>
    <source>
        <strain evidence="13">B10K-DU-030-22</strain>
        <tissue evidence="13">Blood</tissue>
    </source>
</reference>
<feature type="domain" description="C2H2-type" evidence="12">
    <location>
        <begin position="27"/>
        <end position="54"/>
    </location>
</feature>
<evidence type="ECO:0000256" key="3">
    <source>
        <dbReference type="ARBA" id="ARBA00022737"/>
    </source>
</evidence>
<dbReference type="PROSITE" id="PS00028">
    <property type="entry name" value="ZINC_FINGER_C2H2_1"/>
    <property type="match status" value="1"/>
</dbReference>
<keyword evidence="3" id="KW-0677">Repeat</keyword>
<dbReference type="SMART" id="SM00355">
    <property type="entry name" value="ZnF_C2H2"/>
    <property type="match status" value="1"/>
</dbReference>
<name>A0A7K7Y0Z5_9PASS</name>